<protein>
    <recommendedName>
        <fullName evidence="8">Ferritin</fullName>
        <ecNumber evidence="8">1.16.3.2</ecNumber>
    </recommendedName>
</protein>
<dbReference type="PROSITE" id="PS50905">
    <property type="entry name" value="FERRITIN_LIKE"/>
    <property type="match status" value="1"/>
</dbReference>
<proteinExistence type="inferred from homology"/>
<evidence type="ECO:0000259" key="9">
    <source>
        <dbReference type="PROSITE" id="PS50905"/>
    </source>
</evidence>
<evidence type="ECO:0000313" key="11">
    <source>
        <dbReference type="Proteomes" id="UP001235030"/>
    </source>
</evidence>
<evidence type="ECO:0000256" key="3">
    <source>
        <dbReference type="ARBA" id="ARBA00022434"/>
    </source>
</evidence>
<feature type="domain" description="Ferritin-like diiron" evidence="9">
    <location>
        <begin position="1"/>
        <end position="145"/>
    </location>
</feature>
<dbReference type="SUPFAM" id="SSF47240">
    <property type="entry name" value="Ferritin-like"/>
    <property type="match status" value="1"/>
</dbReference>
<accession>A0ABY9Q184</accession>
<gene>
    <name evidence="10" type="primary">ftnA</name>
    <name evidence="10" type="ORF">TEMA_20740</name>
</gene>
<dbReference type="GO" id="GO:0016491">
    <property type="term" value="F:oxidoreductase activity"/>
    <property type="evidence" value="ECO:0007669"/>
    <property type="project" value="UniProtKB-KW"/>
</dbReference>
<dbReference type="EC" id="1.16.3.2" evidence="8"/>
<evidence type="ECO:0000313" key="10">
    <source>
        <dbReference type="EMBL" id="WMT81726.1"/>
    </source>
</evidence>
<dbReference type="Pfam" id="PF00210">
    <property type="entry name" value="Ferritin"/>
    <property type="match status" value="1"/>
</dbReference>
<evidence type="ECO:0000256" key="8">
    <source>
        <dbReference type="RuleBase" id="RU361145"/>
    </source>
</evidence>
<name>A0ABY9Q184_9FIRM</name>
<keyword evidence="3 8" id="KW-0409">Iron storage</keyword>
<reference evidence="10 11" key="1">
    <citation type="submission" date="2022-07" db="EMBL/GenBank/DDBJ databases">
        <title>Genome sequence of Terrisporobacter mayombei DSM6539.</title>
        <authorList>
            <person name="Boeer T."/>
            <person name="Bengelsdorf F.R."/>
            <person name="Daniel R."/>
            <person name="Poehlein A."/>
        </authorList>
    </citation>
    <scope>NUCLEOTIDE SEQUENCE [LARGE SCALE GENOMIC DNA]</scope>
    <source>
        <strain evidence="10 11">DSM 6539</strain>
    </source>
</reference>
<dbReference type="RefSeq" id="WP_228103853.1">
    <property type="nucleotide sequence ID" value="NZ_CP101637.1"/>
</dbReference>
<dbReference type="InterPro" id="IPR009040">
    <property type="entry name" value="Ferritin-like_diiron"/>
</dbReference>
<comment type="similarity">
    <text evidence="2 8">Belongs to the ferritin family. Prokaryotic subfamily.</text>
</comment>
<dbReference type="InterPro" id="IPR009078">
    <property type="entry name" value="Ferritin-like_SF"/>
</dbReference>
<dbReference type="InterPro" id="IPR012347">
    <property type="entry name" value="Ferritin-like"/>
</dbReference>
<dbReference type="EMBL" id="CP101637">
    <property type="protein sequence ID" value="WMT81726.1"/>
    <property type="molecule type" value="Genomic_DNA"/>
</dbReference>
<dbReference type="InterPro" id="IPR008331">
    <property type="entry name" value="Ferritin_DPS_dom"/>
</dbReference>
<organism evidence="10 11">
    <name type="scientific">Terrisporobacter mayombei</name>
    <dbReference type="NCBI Taxonomy" id="1541"/>
    <lineage>
        <taxon>Bacteria</taxon>
        <taxon>Bacillati</taxon>
        <taxon>Bacillota</taxon>
        <taxon>Clostridia</taxon>
        <taxon>Peptostreptococcales</taxon>
        <taxon>Peptostreptococcaceae</taxon>
        <taxon>Terrisporobacter</taxon>
    </lineage>
</organism>
<evidence type="ECO:0000256" key="4">
    <source>
        <dbReference type="ARBA" id="ARBA00022723"/>
    </source>
</evidence>
<evidence type="ECO:0000256" key="5">
    <source>
        <dbReference type="ARBA" id="ARBA00023002"/>
    </source>
</evidence>
<evidence type="ECO:0000256" key="6">
    <source>
        <dbReference type="ARBA" id="ARBA00023004"/>
    </source>
</evidence>
<dbReference type="InterPro" id="IPR041719">
    <property type="entry name" value="Ferritin_prok"/>
</dbReference>
<comment type="function">
    <text evidence="1 8">Iron-storage protein.</text>
</comment>
<dbReference type="InterPro" id="IPR001519">
    <property type="entry name" value="Ferritin"/>
</dbReference>
<evidence type="ECO:0000256" key="7">
    <source>
        <dbReference type="ARBA" id="ARBA00048035"/>
    </source>
</evidence>
<dbReference type="PANTHER" id="PTHR11431">
    <property type="entry name" value="FERRITIN"/>
    <property type="match status" value="1"/>
</dbReference>
<evidence type="ECO:0000256" key="1">
    <source>
        <dbReference type="ARBA" id="ARBA00002485"/>
    </source>
</evidence>
<keyword evidence="8" id="KW-0963">Cytoplasm</keyword>
<dbReference type="Proteomes" id="UP001235030">
    <property type="component" value="Chromosome"/>
</dbReference>
<evidence type="ECO:0000256" key="2">
    <source>
        <dbReference type="ARBA" id="ARBA00006950"/>
    </source>
</evidence>
<comment type="catalytic activity">
    <reaction evidence="7 8">
        <text>4 Fe(2+) + O2 + 6 H2O = 4 iron(III) oxide-hydroxide + 12 H(+)</text>
        <dbReference type="Rhea" id="RHEA:11972"/>
        <dbReference type="ChEBI" id="CHEBI:15377"/>
        <dbReference type="ChEBI" id="CHEBI:15378"/>
        <dbReference type="ChEBI" id="CHEBI:15379"/>
        <dbReference type="ChEBI" id="CHEBI:29033"/>
        <dbReference type="ChEBI" id="CHEBI:78619"/>
        <dbReference type="EC" id="1.16.3.2"/>
    </reaction>
</comment>
<comment type="subcellular location">
    <subcellularLocation>
        <location evidence="8">Cytoplasm</location>
    </subcellularLocation>
</comment>
<dbReference type="Gene3D" id="1.20.1260.10">
    <property type="match status" value="1"/>
</dbReference>
<keyword evidence="5 10" id="KW-0560">Oxidoreductase</keyword>
<keyword evidence="4 8" id="KW-0479">Metal-binding</keyword>
<sequence length="169" mass="19695">MLSEKLEKSLNDQITFEFYSSYSYLAMSAFCESSDLSGFANFFRVQAKEELDHAMKLYDYVFQKGGKVVLEEIEQPKKEYDNMVDVFEIGLAHERMVTSRIYAITDIATEEREHATMSFLKWFIDEQVEEENNFNSLLKKVKRCENNPAALYMLDDELANRTYVAPATN</sequence>
<dbReference type="CDD" id="cd01055">
    <property type="entry name" value="Nonheme_Ferritin"/>
    <property type="match status" value="1"/>
</dbReference>
<keyword evidence="6 8" id="KW-0408">Iron</keyword>
<keyword evidence="11" id="KW-1185">Reference proteome</keyword>
<dbReference type="PANTHER" id="PTHR11431:SF127">
    <property type="entry name" value="BACTERIAL NON-HEME FERRITIN"/>
    <property type="match status" value="1"/>
</dbReference>